<evidence type="ECO:0000256" key="13">
    <source>
        <dbReference type="RuleBase" id="RU000589"/>
    </source>
</evidence>
<dbReference type="Proteomes" id="UP000030748">
    <property type="component" value="Unassembled WGS sequence"/>
</dbReference>
<comment type="catalytic activity">
    <reaction evidence="11 13">
        <text>[(1-&gt;4)-alpha-D-galacturonosyl methyl ester](n) + n H2O = [(1-&gt;4)-alpha-D-galacturonosyl](n) + n methanol + n H(+)</text>
        <dbReference type="Rhea" id="RHEA:22380"/>
        <dbReference type="Rhea" id="RHEA-COMP:14570"/>
        <dbReference type="Rhea" id="RHEA-COMP:14573"/>
        <dbReference type="ChEBI" id="CHEBI:15377"/>
        <dbReference type="ChEBI" id="CHEBI:15378"/>
        <dbReference type="ChEBI" id="CHEBI:17790"/>
        <dbReference type="ChEBI" id="CHEBI:140522"/>
        <dbReference type="ChEBI" id="CHEBI:140523"/>
        <dbReference type="EC" id="3.1.1.11"/>
    </reaction>
</comment>
<dbReference type="GO" id="GO:0045490">
    <property type="term" value="P:pectin catabolic process"/>
    <property type="evidence" value="ECO:0007669"/>
    <property type="project" value="UniProtKB-UniRule"/>
</dbReference>
<dbReference type="Pfam" id="PF04043">
    <property type="entry name" value="PMEI"/>
    <property type="match status" value="1"/>
</dbReference>
<dbReference type="EC" id="3.1.1.11" evidence="5 13"/>
<dbReference type="KEGG" id="egt:105971919"/>
<sequence length="533" mass="58584">MAKLSLFFFFFSYVCSHAVFADDDVSIKKGTISWWCSTTPHPDPCNHFIMMGRYNPNQHNPITRQDFRTLTIQAAMERAIHVQTRAKNLCFQGKSKRKKTVHRDCYNLIGNTIHQLNTTFRSIQKTSNATSDAQTWLSAALTNVEICRSGSHDLKIAARFRSPILSGYVSELISNSLAANGALILAANNDPDSGRRFPGRVTPGNRKLLQVSALVLKANVTVSPDGSGQFRSIQAAIDYATSKRVGDGRVVVYVKKGVYEENILINRTMNKVTLVGDGVKHTVITGSRSVSGGFTTYSSATVGVDGAGFMARGITFRNTAGPEKGQAVALRSASDLSVFYACAFEGYQDTLFVHAQRQFFKSCHIYGTVDIIFGNAAVVIQNSVIYVRKPLVGQANMITAQGRGDPFQNTGISIHNCRVMPAPDLKPVVGSFKTYLGRPWQQYSRTVIMKSYLDGLVEPEGWSRWGDSDFALSTLYYGEYKNFGPAGSLENRVNWTGYHAITNPDEASRFTVRSLVAGRAWLPATGVPFIAGL</sequence>
<dbReference type="PhylomeDB" id="A0A022QAM3"/>
<name>A0A022QAM3_ERYGU</name>
<evidence type="ECO:0000259" key="14">
    <source>
        <dbReference type="SMART" id="SM00856"/>
    </source>
</evidence>
<evidence type="ECO:0000313" key="15">
    <source>
        <dbReference type="EMBL" id="EYU24971.1"/>
    </source>
</evidence>
<dbReference type="InterPro" id="IPR011050">
    <property type="entry name" value="Pectin_lyase_fold/virulence"/>
</dbReference>
<dbReference type="PROSITE" id="PS00503">
    <property type="entry name" value="PECTINESTERASE_2"/>
    <property type="match status" value="1"/>
</dbReference>
<keyword evidence="8 13" id="KW-0378">Hydrolase</keyword>
<dbReference type="GO" id="GO:0042545">
    <property type="term" value="P:cell wall modification"/>
    <property type="evidence" value="ECO:0007669"/>
    <property type="project" value="UniProtKB-UniRule"/>
</dbReference>
<comment type="subcellular location">
    <subcellularLocation>
        <location evidence="1">Secreted</location>
        <location evidence="1">Cell wall</location>
    </subcellularLocation>
</comment>
<dbReference type="InterPro" id="IPR006501">
    <property type="entry name" value="Pectinesterase_inhib_dom"/>
</dbReference>
<dbReference type="FunFam" id="2.160.20.10:FF:000001">
    <property type="entry name" value="Pectinesterase"/>
    <property type="match status" value="1"/>
</dbReference>
<dbReference type="UniPathway" id="UPA00545">
    <property type="reaction ID" value="UER00823"/>
</dbReference>
<evidence type="ECO:0000256" key="3">
    <source>
        <dbReference type="ARBA" id="ARBA00006027"/>
    </source>
</evidence>
<evidence type="ECO:0000256" key="9">
    <source>
        <dbReference type="ARBA" id="ARBA00023085"/>
    </source>
</evidence>
<feature type="active site" evidence="12">
    <location>
        <position position="370"/>
    </location>
</feature>
<evidence type="ECO:0000256" key="6">
    <source>
        <dbReference type="ARBA" id="ARBA00022512"/>
    </source>
</evidence>
<dbReference type="NCBIfam" id="TIGR01614">
    <property type="entry name" value="PME_inhib"/>
    <property type="match status" value="1"/>
</dbReference>
<evidence type="ECO:0000256" key="12">
    <source>
        <dbReference type="PROSITE-ProRule" id="PRU10040"/>
    </source>
</evidence>
<feature type="domain" description="Pectinesterase inhibitor" evidence="14">
    <location>
        <begin position="27"/>
        <end position="179"/>
    </location>
</feature>
<dbReference type="Pfam" id="PF01095">
    <property type="entry name" value="Pectinesterase"/>
    <property type="match status" value="1"/>
</dbReference>
<dbReference type="OMA" id="LCFHPLT"/>
<keyword evidence="10" id="KW-0961">Cell wall biogenesis/degradation</keyword>
<reference evidence="15 16" key="1">
    <citation type="journal article" date="2013" name="Proc. Natl. Acad. Sci. U.S.A.">
        <title>Fine-scale variation in meiotic recombination in Mimulus inferred from population shotgun sequencing.</title>
        <authorList>
            <person name="Hellsten U."/>
            <person name="Wright K.M."/>
            <person name="Jenkins J."/>
            <person name="Shu S."/>
            <person name="Yuan Y."/>
            <person name="Wessler S.R."/>
            <person name="Schmutz J."/>
            <person name="Willis J.H."/>
            <person name="Rokhsar D.S."/>
        </authorList>
    </citation>
    <scope>NUCLEOTIDE SEQUENCE [LARGE SCALE GENOMIC DNA]</scope>
    <source>
        <strain evidence="16">cv. DUN x IM62</strain>
    </source>
</reference>
<dbReference type="SUPFAM" id="SSF51126">
    <property type="entry name" value="Pectin lyase-like"/>
    <property type="match status" value="1"/>
</dbReference>
<dbReference type="OrthoDB" id="2019149at2759"/>
<evidence type="ECO:0000256" key="10">
    <source>
        <dbReference type="ARBA" id="ARBA00023316"/>
    </source>
</evidence>
<evidence type="ECO:0000313" key="16">
    <source>
        <dbReference type="Proteomes" id="UP000030748"/>
    </source>
</evidence>
<dbReference type="CDD" id="cd15798">
    <property type="entry name" value="PMEI-like_3"/>
    <property type="match status" value="1"/>
</dbReference>
<comment type="pathway">
    <text evidence="2 13">Glycan metabolism; pectin degradation; 2-dehydro-3-deoxy-D-gluconate from pectin: step 1/5.</text>
</comment>
<evidence type="ECO:0000256" key="11">
    <source>
        <dbReference type="ARBA" id="ARBA00047928"/>
    </source>
</evidence>
<protein>
    <recommendedName>
        <fullName evidence="5 13">Pectinesterase</fullName>
        <ecNumber evidence="5 13">3.1.1.11</ecNumber>
    </recommendedName>
</protein>
<comment type="similarity">
    <text evidence="4">In the C-terminal section; belongs to the pectinesterase family.</text>
</comment>
<organism evidence="15 16">
    <name type="scientific">Erythranthe guttata</name>
    <name type="common">Yellow monkey flower</name>
    <name type="synonym">Mimulus guttatus</name>
    <dbReference type="NCBI Taxonomy" id="4155"/>
    <lineage>
        <taxon>Eukaryota</taxon>
        <taxon>Viridiplantae</taxon>
        <taxon>Streptophyta</taxon>
        <taxon>Embryophyta</taxon>
        <taxon>Tracheophyta</taxon>
        <taxon>Spermatophyta</taxon>
        <taxon>Magnoliopsida</taxon>
        <taxon>eudicotyledons</taxon>
        <taxon>Gunneridae</taxon>
        <taxon>Pentapetalae</taxon>
        <taxon>asterids</taxon>
        <taxon>lamiids</taxon>
        <taxon>Lamiales</taxon>
        <taxon>Phrymaceae</taxon>
        <taxon>Erythranthe</taxon>
    </lineage>
</organism>
<dbReference type="SMART" id="SM00856">
    <property type="entry name" value="PMEI"/>
    <property type="match status" value="1"/>
</dbReference>
<dbReference type="STRING" id="4155.A0A022QAM3"/>
<feature type="chain" id="PRO_5005101176" description="Pectinesterase" evidence="13">
    <location>
        <begin position="22"/>
        <end position="533"/>
    </location>
</feature>
<evidence type="ECO:0000256" key="1">
    <source>
        <dbReference type="ARBA" id="ARBA00004191"/>
    </source>
</evidence>
<keyword evidence="16" id="KW-1185">Reference proteome</keyword>
<dbReference type="GO" id="GO:0046910">
    <property type="term" value="F:pectinesterase inhibitor activity"/>
    <property type="evidence" value="ECO:0000318"/>
    <property type="project" value="GO_Central"/>
</dbReference>
<evidence type="ECO:0000256" key="5">
    <source>
        <dbReference type="ARBA" id="ARBA00013229"/>
    </source>
</evidence>
<comment type="similarity">
    <text evidence="3">In the N-terminal section; belongs to the PMEI family.</text>
</comment>
<dbReference type="PANTHER" id="PTHR31707">
    <property type="entry name" value="PECTINESTERASE"/>
    <property type="match status" value="1"/>
</dbReference>
<keyword evidence="7" id="KW-0964">Secreted</keyword>
<keyword evidence="9 13" id="KW-0063">Aspartyl esterase</keyword>
<dbReference type="Gene3D" id="2.160.20.10">
    <property type="entry name" value="Single-stranded right-handed beta-helix, Pectin lyase-like"/>
    <property type="match status" value="1"/>
</dbReference>
<gene>
    <name evidence="15" type="ORF">MIMGU_mgv1a004327mg</name>
</gene>
<feature type="signal peptide" evidence="13">
    <location>
        <begin position="1"/>
        <end position="21"/>
    </location>
</feature>
<dbReference type="SUPFAM" id="SSF101148">
    <property type="entry name" value="Plant invertase/pectin methylesterase inhibitor"/>
    <property type="match status" value="1"/>
</dbReference>
<dbReference type="EMBL" id="KI632098">
    <property type="protein sequence ID" value="EYU24971.1"/>
    <property type="molecule type" value="Genomic_DNA"/>
</dbReference>
<dbReference type="InterPro" id="IPR000070">
    <property type="entry name" value="Pectinesterase_cat"/>
</dbReference>
<evidence type="ECO:0000256" key="4">
    <source>
        <dbReference type="ARBA" id="ARBA00007786"/>
    </source>
</evidence>
<dbReference type="Gene3D" id="1.20.140.40">
    <property type="entry name" value="Invertase/pectin methylesterase inhibitor family protein"/>
    <property type="match status" value="1"/>
</dbReference>
<evidence type="ECO:0000256" key="8">
    <source>
        <dbReference type="ARBA" id="ARBA00022801"/>
    </source>
</evidence>
<accession>A0A022QAM3</accession>
<dbReference type="eggNOG" id="ENOG502QU67">
    <property type="taxonomic scope" value="Eukaryota"/>
</dbReference>
<keyword evidence="6" id="KW-0134">Cell wall</keyword>
<proteinExistence type="inferred from homology"/>
<dbReference type="GO" id="GO:0030599">
    <property type="term" value="F:pectinesterase activity"/>
    <property type="evidence" value="ECO:0000318"/>
    <property type="project" value="GO_Central"/>
</dbReference>
<evidence type="ECO:0000256" key="2">
    <source>
        <dbReference type="ARBA" id="ARBA00005184"/>
    </source>
</evidence>
<dbReference type="InterPro" id="IPR033131">
    <property type="entry name" value="Pectinesterase_Asp_AS"/>
</dbReference>
<dbReference type="InterPro" id="IPR012334">
    <property type="entry name" value="Pectin_lyas_fold"/>
</dbReference>
<keyword evidence="13" id="KW-0732">Signal</keyword>
<dbReference type="AlphaFoldDB" id="A0A022QAM3"/>
<evidence type="ECO:0000256" key="7">
    <source>
        <dbReference type="ARBA" id="ARBA00022525"/>
    </source>
</evidence>
<dbReference type="InterPro" id="IPR035513">
    <property type="entry name" value="Invertase/methylesterase_inhib"/>
</dbReference>